<organism evidence="5 6">
    <name type="scientific">Clostridium perfringens</name>
    <dbReference type="NCBI Taxonomy" id="1502"/>
    <lineage>
        <taxon>Bacteria</taxon>
        <taxon>Bacillati</taxon>
        <taxon>Bacillota</taxon>
        <taxon>Clostridia</taxon>
        <taxon>Eubacteriales</taxon>
        <taxon>Clostridiaceae</taxon>
        <taxon>Clostridium</taxon>
    </lineage>
</organism>
<dbReference type="InterPro" id="IPR036812">
    <property type="entry name" value="NAD(P)_OxRdtase_dom_sf"/>
</dbReference>
<dbReference type="GO" id="GO:0016616">
    <property type="term" value="F:oxidoreductase activity, acting on the CH-OH group of donors, NAD or NADP as acceptor"/>
    <property type="evidence" value="ECO:0007669"/>
    <property type="project" value="UniProtKB-ARBA"/>
</dbReference>
<dbReference type="AlphaFoldDB" id="A0AAW9IKH2"/>
<dbReference type="InterPro" id="IPR023210">
    <property type="entry name" value="NADP_OxRdtase_dom"/>
</dbReference>
<keyword evidence="2" id="KW-0521">NADP</keyword>
<dbReference type="Pfam" id="PF00248">
    <property type="entry name" value="Aldo_ket_red"/>
    <property type="match status" value="1"/>
</dbReference>
<proteinExistence type="inferred from homology"/>
<accession>A0AAW9IKH2</accession>
<dbReference type="RefSeq" id="WP_322459415.1">
    <property type="nucleotide sequence ID" value="NZ_WNVC01001267.1"/>
</dbReference>
<evidence type="ECO:0000256" key="3">
    <source>
        <dbReference type="ARBA" id="ARBA00023002"/>
    </source>
</evidence>
<comment type="similarity">
    <text evidence="1">Belongs to the aldo/keto reductase family.</text>
</comment>
<evidence type="ECO:0000259" key="4">
    <source>
        <dbReference type="Pfam" id="PF00248"/>
    </source>
</evidence>
<dbReference type="InterPro" id="IPR018170">
    <property type="entry name" value="Aldo/ket_reductase_CS"/>
</dbReference>
<feature type="non-terminal residue" evidence="5">
    <location>
        <position position="117"/>
    </location>
</feature>
<dbReference type="PRINTS" id="PR00069">
    <property type="entry name" value="ALDKETRDTASE"/>
</dbReference>
<dbReference type="PROSITE" id="PS00798">
    <property type="entry name" value="ALDOKETO_REDUCTASE_1"/>
    <property type="match status" value="1"/>
</dbReference>
<dbReference type="SUPFAM" id="SSF51430">
    <property type="entry name" value="NAD(P)-linked oxidoreductase"/>
    <property type="match status" value="1"/>
</dbReference>
<name>A0AAW9IKH2_CLOPF</name>
<evidence type="ECO:0000313" key="5">
    <source>
        <dbReference type="EMBL" id="MDZ5001317.1"/>
    </source>
</evidence>
<feature type="domain" description="NADP-dependent oxidoreductase" evidence="4">
    <location>
        <begin position="18"/>
        <end position="112"/>
    </location>
</feature>
<sequence length="117" mass="13540">MEYVTFNNGVNLPVLGYGVYQIEDLKEWERCVLDAFEVGYRSIDTAQTYGNEEAVGRAIKKCKVPREELFITTKVWISNAGYEKARTSIEKSLKKLQLEYLDLVLIHQPFNDYCGTY</sequence>
<dbReference type="InterPro" id="IPR020471">
    <property type="entry name" value="AKR"/>
</dbReference>
<dbReference type="Proteomes" id="UP001291306">
    <property type="component" value="Unassembled WGS sequence"/>
</dbReference>
<comment type="caution">
    <text evidence="5">The sequence shown here is derived from an EMBL/GenBank/DDBJ whole genome shotgun (WGS) entry which is preliminary data.</text>
</comment>
<dbReference type="Gene3D" id="3.20.20.100">
    <property type="entry name" value="NADP-dependent oxidoreductase domain"/>
    <property type="match status" value="1"/>
</dbReference>
<evidence type="ECO:0000256" key="2">
    <source>
        <dbReference type="ARBA" id="ARBA00022857"/>
    </source>
</evidence>
<keyword evidence="3" id="KW-0560">Oxidoreductase</keyword>
<dbReference type="PANTHER" id="PTHR43827">
    <property type="entry name" value="2,5-DIKETO-D-GLUCONIC ACID REDUCTASE"/>
    <property type="match status" value="1"/>
</dbReference>
<protein>
    <submittedName>
        <fullName evidence="5">Aldo/keto reductase</fullName>
    </submittedName>
</protein>
<evidence type="ECO:0000256" key="1">
    <source>
        <dbReference type="ARBA" id="ARBA00007905"/>
    </source>
</evidence>
<reference evidence="5" key="1">
    <citation type="submission" date="2019-11" db="EMBL/GenBank/DDBJ databases">
        <title>Characterization of Clostridium perfringens isolates from swine manure treated agricultural soils.</title>
        <authorList>
            <person name="Wushke S.T."/>
        </authorList>
    </citation>
    <scope>NUCLEOTIDE SEQUENCE</scope>
    <source>
        <strain evidence="5">X26</strain>
    </source>
</reference>
<dbReference type="EMBL" id="WNVC01001267">
    <property type="protein sequence ID" value="MDZ5001317.1"/>
    <property type="molecule type" value="Genomic_DNA"/>
</dbReference>
<evidence type="ECO:0000313" key="6">
    <source>
        <dbReference type="Proteomes" id="UP001291306"/>
    </source>
</evidence>
<dbReference type="PANTHER" id="PTHR43827:SF3">
    <property type="entry name" value="NADP-DEPENDENT OXIDOREDUCTASE DOMAIN-CONTAINING PROTEIN"/>
    <property type="match status" value="1"/>
</dbReference>
<gene>
    <name evidence="5" type="ORF">GNF79_20125</name>
</gene>